<sequence>MKLNHIGFAVTDVMATVELFENYFGLARVPEAPLNAKMGFVIDDDGSLITLFKTNDAVYPKIFHIGFMQGNIDQVYQIHEKLKAGGFDPEDIREEHGRMTFYFKGPGNFVVEVNSLIQDARPELTRAASAN</sequence>
<protein>
    <submittedName>
        <fullName evidence="2">VOC family protein</fullName>
    </submittedName>
</protein>
<dbReference type="PROSITE" id="PS51819">
    <property type="entry name" value="VOC"/>
    <property type="match status" value="1"/>
</dbReference>
<evidence type="ECO:0000313" key="3">
    <source>
        <dbReference type="Proteomes" id="UP001589828"/>
    </source>
</evidence>
<dbReference type="Gene3D" id="3.10.180.10">
    <property type="entry name" value="2,3-Dihydroxybiphenyl 1,2-Dioxygenase, domain 1"/>
    <property type="match status" value="1"/>
</dbReference>
<reference evidence="2 3" key="1">
    <citation type="submission" date="2024-09" db="EMBL/GenBank/DDBJ databases">
        <authorList>
            <person name="Sun Q."/>
            <person name="Mori K."/>
        </authorList>
    </citation>
    <scope>NUCLEOTIDE SEQUENCE [LARGE SCALE GENOMIC DNA]</scope>
    <source>
        <strain evidence="2 3">NCAIM B.02415</strain>
    </source>
</reference>
<dbReference type="InterPro" id="IPR004360">
    <property type="entry name" value="Glyas_Fos-R_dOase_dom"/>
</dbReference>
<organism evidence="2 3">
    <name type="scientific">Mucilaginibacter angelicae</name>
    <dbReference type="NCBI Taxonomy" id="869718"/>
    <lineage>
        <taxon>Bacteria</taxon>
        <taxon>Pseudomonadati</taxon>
        <taxon>Bacteroidota</taxon>
        <taxon>Sphingobacteriia</taxon>
        <taxon>Sphingobacteriales</taxon>
        <taxon>Sphingobacteriaceae</taxon>
        <taxon>Mucilaginibacter</taxon>
    </lineage>
</organism>
<name>A0ABV6L0A6_9SPHI</name>
<accession>A0ABV6L0A6</accession>
<keyword evidence="3" id="KW-1185">Reference proteome</keyword>
<dbReference type="InterPro" id="IPR037523">
    <property type="entry name" value="VOC_core"/>
</dbReference>
<dbReference type="CDD" id="cd06587">
    <property type="entry name" value="VOC"/>
    <property type="match status" value="1"/>
</dbReference>
<dbReference type="PANTHER" id="PTHR36113">
    <property type="entry name" value="LYASE, PUTATIVE-RELATED-RELATED"/>
    <property type="match status" value="1"/>
</dbReference>
<dbReference type="Proteomes" id="UP001589828">
    <property type="component" value="Unassembled WGS sequence"/>
</dbReference>
<dbReference type="PANTHER" id="PTHR36113:SF3">
    <property type="entry name" value="SLL5075 PROTEIN"/>
    <property type="match status" value="1"/>
</dbReference>
<evidence type="ECO:0000259" key="1">
    <source>
        <dbReference type="PROSITE" id="PS51819"/>
    </source>
</evidence>
<proteinExistence type="predicted"/>
<dbReference type="RefSeq" id="WP_377020939.1">
    <property type="nucleotide sequence ID" value="NZ_JBHLTS010000004.1"/>
</dbReference>
<dbReference type="InterPro" id="IPR051332">
    <property type="entry name" value="Fosfomycin_Res_Enzymes"/>
</dbReference>
<evidence type="ECO:0000313" key="2">
    <source>
        <dbReference type="EMBL" id="MFC0513066.1"/>
    </source>
</evidence>
<feature type="domain" description="VOC" evidence="1">
    <location>
        <begin position="2"/>
        <end position="116"/>
    </location>
</feature>
<dbReference type="SUPFAM" id="SSF54593">
    <property type="entry name" value="Glyoxalase/Bleomycin resistance protein/Dihydroxybiphenyl dioxygenase"/>
    <property type="match status" value="1"/>
</dbReference>
<dbReference type="EMBL" id="JBHLTS010000004">
    <property type="protein sequence ID" value="MFC0513066.1"/>
    <property type="molecule type" value="Genomic_DNA"/>
</dbReference>
<dbReference type="InterPro" id="IPR029068">
    <property type="entry name" value="Glyas_Bleomycin-R_OHBP_Dase"/>
</dbReference>
<comment type="caution">
    <text evidence="2">The sequence shown here is derived from an EMBL/GenBank/DDBJ whole genome shotgun (WGS) entry which is preliminary data.</text>
</comment>
<gene>
    <name evidence="2" type="ORF">ACFFGT_02605</name>
</gene>
<dbReference type="Pfam" id="PF00903">
    <property type="entry name" value="Glyoxalase"/>
    <property type="match status" value="1"/>
</dbReference>